<evidence type="ECO:0000313" key="3">
    <source>
        <dbReference type="EMBL" id="MBC5778668.1"/>
    </source>
</evidence>
<evidence type="ECO:0000313" key="4">
    <source>
        <dbReference type="Proteomes" id="UP000649826"/>
    </source>
</evidence>
<reference evidence="3 4" key="1">
    <citation type="submission" date="2020-08" db="EMBL/GenBank/DDBJ databases">
        <title>Genome public.</title>
        <authorList>
            <person name="Liu C."/>
            <person name="Sun Q."/>
        </authorList>
    </citation>
    <scope>NUCLEOTIDE SEQUENCE [LARGE SCALE GENOMIC DNA]</scope>
    <source>
        <strain evidence="3 4">M29</strain>
    </source>
</reference>
<keyword evidence="1" id="KW-0812">Transmembrane</keyword>
<keyword evidence="1" id="KW-0472">Membrane</keyword>
<feature type="transmembrane region" description="Helical" evidence="1">
    <location>
        <begin position="68"/>
        <end position="94"/>
    </location>
</feature>
<feature type="transmembrane region" description="Helical" evidence="1">
    <location>
        <begin position="263"/>
        <end position="283"/>
    </location>
</feature>
<dbReference type="EMBL" id="JACOQG010000003">
    <property type="protein sequence ID" value="MBC5778668.1"/>
    <property type="molecule type" value="Genomic_DNA"/>
</dbReference>
<dbReference type="InterPro" id="IPR011642">
    <property type="entry name" value="Gate_dom"/>
</dbReference>
<gene>
    <name evidence="3" type="ORF">H8Z82_03140</name>
</gene>
<keyword evidence="4" id="KW-1185">Reference proteome</keyword>
<feature type="transmembrane region" description="Helical" evidence="1">
    <location>
        <begin position="239"/>
        <end position="257"/>
    </location>
</feature>
<dbReference type="Pfam" id="PF07670">
    <property type="entry name" value="Gate"/>
    <property type="match status" value="1"/>
</dbReference>
<comment type="caution">
    <text evidence="3">The sequence shown here is derived from an EMBL/GenBank/DDBJ whole genome shotgun (WGS) entry which is preliminary data.</text>
</comment>
<feature type="transmembrane region" description="Helical" evidence="1">
    <location>
        <begin position="295"/>
        <end position="317"/>
    </location>
</feature>
<proteinExistence type="predicted"/>
<feature type="transmembrane region" description="Helical" evidence="1">
    <location>
        <begin position="34"/>
        <end position="56"/>
    </location>
</feature>
<evidence type="ECO:0000256" key="1">
    <source>
        <dbReference type="SAM" id="Phobius"/>
    </source>
</evidence>
<accession>A0ABR7IFQ1</accession>
<feature type="transmembrane region" description="Helical" evidence="1">
    <location>
        <begin position="215"/>
        <end position="232"/>
    </location>
</feature>
<dbReference type="RefSeq" id="WP_186994212.1">
    <property type="nucleotide sequence ID" value="NZ_JACOQG010000003.1"/>
</dbReference>
<dbReference type="Proteomes" id="UP000649826">
    <property type="component" value="Unassembled WGS sequence"/>
</dbReference>
<feature type="transmembrane region" description="Helical" evidence="1">
    <location>
        <begin position="145"/>
        <end position="165"/>
    </location>
</feature>
<organism evidence="3 4">
    <name type="scientific">Blautia difficilis</name>
    <dbReference type="NCBI Taxonomy" id="2763027"/>
    <lineage>
        <taxon>Bacteria</taxon>
        <taxon>Bacillati</taxon>
        <taxon>Bacillota</taxon>
        <taxon>Clostridia</taxon>
        <taxon>Lachnospirales</taxon>
        <taxon>Lachnospiraceae</taxon>
        <taxon>Blautia</taxon>
    </lineage>
</organism>
<keyword evidence="1" id="KW-1133">Transmembrane helix</keyword>
<protein>
    <recommendedName>
        <fullName evidence="2">Nucleoside transporter/FeoB GTPase Gate domain-containing protein</fullName>
    </recommendedName>
</protein>
<feature type="transmembrane region" description="Helical" evidence="1">
    <location>
        <begin position="114"/>
        <end position="133"/>
    </location>
</feature>
<name>A0ABR7IFQ1_9FIRM</name>
<evidence type="ECO:0000259" key="2">
    <source>
        <dbReference type="Pfam" id="PF07670"/>
    </source>
</evidence>
<sequence length="318" mass="34893">MRSILLTAGTGLLLVFLLLHPGEGLASARAGMTLWLNTLLPTLLPFMILTGVLIHTKGIEKILSPLKPVFRFFLGTDVYGGYVFILGMVCGYPMAAKLASDLYETGRISRIEALYLTTFCSSASPVFIITYLGHLCLNNRIPVPVLFFILFSGNMAAMVIFRFAVFRNHKIFPSNVTKKAKPDTCYEKKETSEADSPGVILDVSIMNGFETITRLGGYILLFSILTGCIRYYRPFPALIQYILLGITEITTGLSLFASADIPWTLRCVLSVTATGFGGLCILAQTRSILHKDLSLIPYLSAKCISGLLSGILMLCYLN</sequence>
<feature type="domain" description="Nucleoside transporter/FeoB GTPase Gate" evidence="2">
    <location>
        <begin position="38"/>
        <end position="129"/>
    </location>
</feature>